<evidence type="ECO:0000313" key="2">
    <source>
        <dbReference type="EMBL" id="EFE29071.2"/>
    </source>
</evidence>
<dbReference type="EMBL" id="CP002390">
    <property type="protein sequence ID" value="EFE29071.2"/>
    <property type="molecule type" value="Genomic_DNA"/>
</dbReference>
<dbReference type="KEGG" id="faa:HMPREF0389_00993"/>
<dbReference type="RefSeq" id="WP_014262981.1">
    <property type="nucleotide sequence ID" value="NC_016630.1"/>
</dbReference>
<protein>
    <submittedName>
        <fullName evidence="2">Uncharacterized protein</fullName>
    </submittedName>
</protein>
<proteinExistence type="predicted"/>
<keyword evidence="1" id="KW-0812">Transmembrane</keyword>
<gene>
    <name evidence="2" type="ordered locus">HMPREF0389_00993</name>
</gene>
<dbReference type="eggNOG" id="ENOG5032U6Q">
    <property type="taxonomic scope" value="Bacteria"/>
</dbReference>
<dbReference type="AlphaFoldDB" id="D6GQL8"/>
<dbReference type="Proteomes" id="UP000007468">
    <property type="component" value="Chromosome"/>
</dbReference>
<keyword evidence="3" id="KW-1185">Reference proteome</keyword>
<evidence type="ECO:0000256" key="1">
    <source>
        <dbReference type="SAM" id="Phobius"/>
    </source>
</evidence>
<keyword evidence="1" id="KW-1133">Transmembrane helix</keyword>
<accession>D6GQL8</accession>
<reference evidence="3" key="1">
    <citation type="submission" date="2010-12" db="EMBL/GenBank/DDBJ databases">
        <title>The genome sequence of Filifactor alocis strain ATCC 35896.</title>
        <authorList>
            <consortium name="The Broad Institute Genome Sequencing Platform"/>
            <person name="Ward D."/>
            <person name="Earl A."/>
            <person name="Feldgarden M."/>
            <person name="Young S.K."/>
            <person name="Gargeya S."/>
            <person name="Zeng Q."/>
            <person name="Alvarado L."/>
            <person name="Berlin A."/>
            <person name="Bochicchio J."/>
            <person name="Chapman S.B."/>
            <person name="Chen Z."/>
            <person name="Freedman E."/>
            <person name="Gellesch M."/>
            <person name="Goldberg J."/>
            <person name="Griggs A."/>
            <person name="Gujja S."/>
            <person name="Heilman E."/>
            <person name="Heiman D."/>
            <person name="Howarth C."/>
            <person name="Mehta T."/>
            <person name="Neiman D."/>
            <person name="Pearson M."/>
            <person name="Roberts A."/>
            <person name="Saif S."/>
            <person name="Shea T."/>
            <person name="Shenoy N."/>
            <person name="Sisk P."/>
            <person name="Stolte C."/>
            <person name="Sykes S."/>
            <person name="White J."/>
            <person name="Yandava C."/>
            <person name="Izard J."/>
            <person name="Blanton J.M."/>
            <person name="Baranova O.V."/>
            <person name="Tanner A.C."/>
            <person name="Dewhirst F.E."/>
            <person name="Haas B."/>
            <person name="Nusbaum C."/>
            <person name="Birren B."/>
        </authorList>
    </citation>
    <scope>NUCLEOTIDE SEQUENCE [LARGE SCALE GENOMIC DNA]</scope>
    <source>
        <strain evidence="3">ATCC 35896 / D40 B5</strain>
    </source>
</reference>
<feature type="transmembrane region" description="Helical" evidence="1">
    <location>
        <begin position="6"/>
        <end position="27"/>
    </location>
</feature>
<keyword evidence="1" id="KW-0472">Membrane</keyword>
<organism evidence="2 3">
    <name type="scientific">Filifactor alocis (strain ATCC 35896 / CCUG 47790 / D40 B5)</name>
    <name type="common">Fusobacterium alocis</name>
    <dbReference type="NCBI Taxonomy" id="546269"/>
    <lineage>
        <taxon>Bacteria</taxon>
        <taxon>Bacillati</taxon>
        <taxon>Bacillota</taxon>
        <taxon>Clostridia</taxon>
        <taxon>Peptostreptococcales</taxon>
        <taxon>Filifactoraceae</taxon>
        <taxon>Filifactor</taxon>
    </lineage>
</organism>
<name>D6GQL8_FILAD</name>
<dbReference type="HOGENOM" id="CLU_141541_0_0_9"/>
<sequence>MFKTVGFMIVPSIILLIVATVIFVKVLGQGSKRYDIFEIEGNEMVVLAGIPVRYRINDIETVTFSNVLGRYGSFVGIMKIKKKDAMFGRRFLFDASTYHKKFVLTSTREEIDLATDILIEKLKGHGIAYKKIEYVTDDEIKELIAQANQMDDELDEE</sequence>
<evidence type="ECO:0000313" key="3">
    <source>
        <dbReference type="Proteomes" id="UP000007468"/>
    </source>
</evidence>